<proteinExistence type="predicted"/>
<evidence type="ECO:0000313" key="2">
    <source>
        <dbReference type="EMBL" id="GAI05176.1"/>
    </source>
</evidence>
<name>X1LH59_9ZZZZ</name>
<dbReference type="InterPro" id="IPR000644">
    <property type="entry name" value="CBS_dom"/>
</dbReference>
<sequence length="70" mass="7606">MNVGRYMHPDPVTVLADAPLSQAKQVMEENGFGLLLITTAEGALKGFITKGALKEVTDWEVPVEKVCFEA</sequence>
<protein>
    <recommendedName>
        <fullName evidence="1">CBS domain-containing protein</fullName>
    </recommendedName>
</protein>
<dbReference type="EMBL" id="BARV01004625">
    <property type="protein sequence ID" value="GAI05176.1"/>
    <property type="molecule type" value="Genomic_DNA"/>
</dbReference>
<organism evidence="2">
    <name type="scientific">marine sediment metagenome</name>
    <dbReference type="NCBI Taxonomy" id="412755"/>
    <lineage>
        <taxon>unclassified sequences</taxon>
        <taxon>metagenomes</taxon>
        <taxon>ecological metagenomes</taxon>
    </lineage>
</organism>
<dbReference type="AlphaFoldDB" id="X1LH59"/>
<dbReference type="InterPro" id="IPR046342">
    <property type="entry name" value="CBS_dom_sf"/>
</dbReference>
<accession>X1LH59</accession>
<gene>
    <name evidence="2" type="ORF">S06H3_10125</name>
</gene>
<dbReference type="Pfam" id="PF00571">
    <property type="entry name" value="CBS"/>
    <property type="match status" value="1"/>
</dbReference>
<comment type="caution">
    <text evidence="2">The sequence shown here is derived from an EMBL/GenBank/DDBJ whole genome shotgun (WGS) entry which is preliminary data.</text>
</comment>
<dbReference type="SUPFAM" id="SSF54631">
    <property type="entry name" value="CBS-domain pair"/>
    <property type="match status" value="1"/>
</dbReference>
<reference evidence="2" key="1">
    <citation type="journal article" date="2014" name="Front. Microbiol.">
        <title>High frequency of phylogenetically diverse reductive dehalogenase-homologous genes in deep subseafloor sedimentary metagenomes.</title>
        <authorList>
            <person name="Kawai M."/>
            <person name="Futagami T."/>
            <person name="Toyoda A."/>
            <person name="Takaki Y."/>
            <person name="Nishi S."/>
            <person name="Hori S."/>
            <person name="Arai W."/>
            <person name="Tsubouchi T."/>
            <person name="Morono Y."/>
            <person name="Uchiyama I."/>
            <person name="Ito T."/>
            <person name="Fujiyama A."/>
            <person name="Inagaki F."/>
            <person name="Takami H."/>
        </authorList>
    </citation>
    <scope>NUCLEOTIDE SEQUENCE</scope>
    <source>
        <strain evidence="2">Expedition CK06-06</strain>
    </source>
</reference>
<dbReference type="Gene3D" id="3.10.580.10">
    <property type="entry name" value="CBS-domain"/>
    <property type="match status" value="1"/>
</dbReference>
<dbReference type="SMART" id="SM00116">
    <property type="entry name" value="CBS"/>
    <property type="match status" value="1"/>
</dbReference>
<dbReference type="PROSITE" id="PS51371">
    <property type="entry name" value="CBS"/>
    <property type="match status" value="1"/>
</dbReference>
<evidence type="ECO:0000259" key="1">
    <source>
        <dbReference type="PROSITE" id="PS51371"/>
    </source>
</evidence>
<feature type="domain" description="CBS" evidence="1">
    <location>
        <begin position="7"/>
        <end position="63"/>
    </location>
</feature>
<feature type="non-terminal residue" evidence="2">
    <location>
        <position position="70"/>
    </location>
</feature>